<sequence length="497" mass="57202">MDNLSEKLKHCKIDPITTHDEIDANFLRTSQQTIKRTRDTVSNLIAELQQREDTIIKTIEQGVEVRRKERERRTDSALLTSEEAVDYTQLLKECLKQDQLLHNETMVNIQHRLDARNALGQSASEARNPLVELGKFEPERLLQLRYAPRVESSREKTRTTATTKVTVRLDKCKQFQSPLQGTFSVGKHPTAVSLNDRYAETFFCRRTPGNSLILLSSTSIDLVNRGSGVELSVRLSKILGTTKDKLLAGTWCEYSQRLILVGNHRMYFYDFQAQEHARKFRCSPWHGDPVNTPRFINCTHNGTIFYAFKSDANSYTIEKHASPLALLKEPVEGEYENTNYFFQTKQTVTINGRMAAMCVTHNRIAIIYRRFLSEKHVEHYLCFFDHNFRRLNDENDILLPSDIKWITAITPYGNDGQYLLCDPRGQQLLFYRVTEGFLTRRFRTGAINACCLTDGKLVLWLQKQYASTPTGKLHFITAPHLDEPASVAKSFPLLKQK</sequence>
<dbReference type="Proteomes" id="UP000663828">
    <property type="component" value="Unassembled WGS sequence"/>
</dbReference>
<comment type="caution">
    <text evidence="1">The sequence shown here is derived from an EMBL/GenBank/DDBJ whole genome shotgun (WGS) entry which is preliminary data.</text>
</comment>
<organism evidence="1 2">
    <name type="scientific">Adineta ricciae</name>
    <name type="common">Rotifer</name>
    <dbReference type="NCBI Taxonomy" id="249248"/>
    <lineage>
        <taxon>Eukaryota</taxon>
        <taxon>Metazoa</taxon>
        <taxon>Spiralia</taxon>
        <taxon>Gnathifera</taxon>
        <taxon>Rotifera</taxon>
        <taxon>Eurotatoria</taxon>
        <taxon>Bdelloidea</taxon>
        <taxon>Adinetida</taxon>
        <taxon>Adinetidae</taxon>
        <taxon>Adineta</taxon>
    </lineage>
</organism>
<dbReference type="AlphaFoldDB" id="A0A814CFA9"/>
<accession>A0A814CFA9</accession>
<evidence type="ECO:0000313" key="2">
    <source>
        <dbReference type="Proteomes" id="UP000663828"/>
    </source>
</evidence>
<gene>
    <name evidence="1" type="ORF">XAT740_LOCUS10199</name>
</gene>
<protein>
    <submittedName>
        <fullName evidence="1">Uncharacterized protein</fullName>
    </submittedName>
</protein>
<dbReference type="EMBL" id="CAJNOR010000540">
    <property type="protein sequence ID" value="CAF0942551.1"/>
    <property type="molecule type" value="Genomic_DNA"/>
</dbReference>
<name>A0A814CFA9_ADIRI</name>
<evidence type="ECO:0000313" key="1">
    <source>
        <dbReference type="EMBL" id="CAF0942551.1"/>
    </source>
</evidence>
<keyword evidence="2" id="KW-1185">Reference proteome</keyword>
<reference evidence="1" key="1">
    <citation type="submission" date="2021-02" db="EMBL/GenBank/DDBJ databases">
        <authorList>
            <person name="Nowell W R."/>
        </authorList>
    </citation>
    <scope>NUCLEOTIDE SEQUENCE</scope>
</reference>
<proteinExistence type="predicted"/>